<dbReference type="AlphaFoldDB" id="A0ABD3EA87"/>
<evidence type="ECO:0000256" key="2">
    <source>
        <dbReference type="ARBA" id="ARBA00022771"/>
    </source>
</evidence>
<feature type="domain" description="DNL-type" evidence="6">
    <location>
        <begin position="172"/>
        <end position="266"/>
    </location>
</feature>
<accession>A0ABD3EA87</accession>
<organism evidence="7 8">
    <name type="scientific">Castilleja foliolosa</name>
    <dbReference type="NCBI Taxonomy" id="1961234"/>
    <lineage>
        <taxon>Eukaryota</taxon>
        <taxon>Viridiplantae</taxon>
        <taxon>Streptophyta</taxon>
        <taxon>Embryophyta</taxon>
        <taxon>Tracheophyta</taxon>
        <taxon>Spermatophyta</taxon>
        <taxon>Magnoliopsida</taxon>
        <taxon>eudicotyledons</taxon>
        <taxon>Gunneridae</taxon>
        <taxon>Pentapetalae</taxon>
        <taxon>asterids</taxon>
        <taxon>lamiids</taxon>
        <taxon>Lamiales</taxon>
        <taxon>Orobanchaceae</taxon>
        <taxon>Pedicularideae</taxon>
        <taxon>Castillejinae</taxon>
        <taxon>Castilleja</taxon>
    </lineage>
</organism>
<evidence type="ECO:0000313" key="7">
    <source>
        <dbReference type="EMBL" id="KAL3650006.1"/>
    </source>
</evidence>
<dbReference type="PANTHER" id="PTHR20922">
    <property type="entry name" value="DNL-TYPE ZINC FINGER PROTEIN"/>
    <property type="match status" value="1"/>
</dbReference>
<keyword evidence="1" id="KW-0479">Metal-binding</keyword>
<evidence type="ECO:0000259" key="6">
    <source>
        <dbReference type="PROSITE" id="PS51501"/>
    </source>
</evidence>
<protein>
    <recommendedName>
        <fullName evidence="6">DNL-type domain-containing protein</fullName>
    </recommendedName>
</protein>
<feature type="compositionally biased region" description="Acidic residues" evidence="5">
    <location>
        <begin position="292"/>
        <end position="302"/>
    </location>
</feature>
<feature type="domain" description="DNL-type" evidence="6">
    <location>
        <begin position="79"/>
        <end position="173"/>
    </location>
</feature>
<dbReference type="Proteomes" id="UP001632038">
    <property type="component" value="Unassembled WGS sequence"/>
</dbReference>
<reference evidence="8" key="1">
    <citation type="journal article" date="2024" name="IScience">
        <title>Strigolactones Initiate the Formation of Haustorium-like Structures in Castilleja.</title>
        <authorList>
            <person name="Buerger M."/>
            <person name="Peterson D."/>
            <person name="Chory J."/>
        </authorList>
    </citation>
    <scope>NUCLEOTIDE SEQUENCE [LARGE SCALE GENOMIC DNA]</scope>
</reference>
<evidence type="ECO:0000256" key="1">
    <source>
        <dbReference type="ARBA" id="ARBA00022723"/>
    </source>
</evidence>
<name>A0ABD3EA87_9LAMI</name>
<dbReference type="Pfam" id="PF05180">
    <property type="entry name" value="zf-DNL"/>
    <property type="match status" value="2"/>
</dbReference>
<evidence type="ECO:0000256" key="3">
    <source>
        <dbReference type="ARBA" id="ARBA00022833"/>
    </source>
</evidence>
<dbReference type="InterPro" id="IPR007853">
    <property type="entry name" value="Znf_DNL-typ"/>
</dbReference>
<evidence type="ECO:0000256" key="4">
    <source>
        <dbReference type="PROSITE-ProRule" id="PRU00834"/>
    </source>
</evidence>
<feature type="region of interest" description="Disordered" evidence="5">
    <location>
        <begin position="259"/>
        <end position="338"/>
    </location>
</feature>
<proteinExistence type="predicted"/>
<feature type="compositionally biased region" description="Basic and acidic residues" evidence="5">
    <location>
        <begin position="327"/>
        <end position="338"/>
    </location>
</feature>
<feature type="compositionally biased region" description="Acidic residues" evidence="5">
    <location>
        <begin position="310"/>
        <end position="326"/>
    </location>
</feature>
<keyword evidence="3" id="KW-0862">Zinc</keyword>
<dbReference type="InterPro" id="IPR024158">
    <property type="entry name" value="Mt_import_TIM15"/>
</dbReference>
<keyword evidence="2 4" id="KW-0863">Zinc-finger</keyword>
<sequence>MAARRVFSIIAAKMPQNLLAGVSRKFHPSPSSFSSIYIRGLQSTAGATTQPIENPVIPVPKTNQTSSIVQQVNSKLISSEKQDHAMIFFCKSCNVRSVKIVCRDSYDKGVVIARCDGCNDLHLLVDRLGLVGEHASIEEFLAAHGQDVEKNSVDALNLMLDEKQVKSNLKASEKQDHAMIFSCKSCNARSVKIVCRDSYDKGVVVARCDSCNGLHLIVDRLGVVGEHASIEDFLAAHGQDVEKNSVDALNLMLDDPAAAAAETAEEDKDSDSDSASEQDEDAASEQDKDSSGEEDSDSDSTTEENKDSAGEEDEDSSSEEDDDSAGGEDKHPAAKADK</sequence>
<comment type="caution">
    <text evidence="7">The sequence shown here is derived from an EMBL/GenBank/DDBJ whole genome shotgun (WGS) entry which is preliminary data.</text>
</comment>
<keyword evidence="8" id="KW-1185">Reference proteome</keyword>
<feature type="compositionally biased region" description="Acidic residues" evidence="5">
    <location>
        <begin position="263"/>
        <end position="284"/>
    </location>
</feature>
<gene>
    <name evidence="7" type="ORF">CASFOL_006409</name>
</gene>
<evidence type="ECO:0000313" key="8">
    <source>
        <dbReference type="Proteomes" id="UP001632038"/>
    </source>
</evidence>
<dbReference type="PROSITE" id="PS51501">
    <property type="entry name" value="ZF_DNL"/>
    <property type="match status" value="2"/>
</dbReference>
<evidence type="ECO:0000256" key="5">
    <source>
        <dbReference type="SAM" id="MobiDB-lite"/>
    </source>
</evidence>
<dbReference type="PANTHER" id="PTHR20922:SF13">
    <property type="entry name" value="DNL-TYPE ZINC FINGER PROTEIN"/>
    <property type="match status" value="1"/>
</dbReference>
<dbReference type="GO" id="GO:0008270">
    <property type="term" value="F:zinc ion binding"/>
    <property type="evidence" value="ECO:0007669"/>
    <property type="project" value="UniProtKB-KW"/>
</dbReference>
<dbReference type="EMBL" id="JAVIJP010000007">
    <property type="protein sequence ID" value="KAL3650006.1"/>
    <property type="molecule type" value="Genomic_DNA"/>
</dbReference>